<proteinExistence type="predicted"/>
<dbReference type="SUPFAM" id="SSF53474">
    <property type="entry name" value="alpha/beta-Hydrolases"/>
    <property type="match status" value="1"/>
</dbReference>
<keyword evidence="2" id="KW-1185">Reference proteome</keyword>
<reference evidence="2" key="1">
    <citation type="submission" date="2016-10" db="EMBL/GenBank/DDBJ databases">
        <authorList>
            <person name="Varghese N."/>
            <person name="Submissions S."/>
        </authorList>
    </citation>
    <scope>NUCLEOTIDE SEQUENCE [LARGE SCALE GENOMIC DNA]</scope>
    <source>
        <strain evidence="2">DSM 26471</strain>
    </source>
</reference>
<dbReference type="InterPro" id="IPR006311">
    <property type="entry name" value="TAT_signal"/>
</dbReference>
<dbReference type="PANTHER" id="PTHR36513:SF1">
    <property type="entry name" value="TRANSMEMBRANE PROTEIN"/>
    <property type="match status" value="1"/>
</dbReference>
<dbReference type="InterPro" id="IPR014586">
    <property type="entry name" value="UCP033909"/>
</dbReference>
<dbReference type="PROSITE" id="PS51318">
    <property type="entry name" value="TAT"/>
    <property type="match status" value="1"/>
</dbReference>
<dbReference type="PROSITE" id="PS51257">
    <property type="entry name" value="PROKAR_LIPOPROTEIN"/>
    <property type="match status" value="1"/>
</dbReference>
<gene>
    <name evidence="1" type="ORF">SAMN04487991_0210</name>
</gene>
<name>A0A1I3J205_9RHOB</name>
<evidence type="ECO:0000313" key="1">
    <source>
        <dbReference type="EMBL" id="SFI54219.1"/>
    </source>
</evidence>
<dbReference type="AlphaFoldDB" id="A0A1I3J205"/>
<dbReference type="Gene3D" id="3.40.50.1820">
    <property type="entry name" value="alpha/beta hydrolase"/>
    <property type="match status" value="1"/>
</dbReference>
<organism evidence="1 2">
    <name type="scientific">Celeribacter neptunius</name>
    <dbReference type="NCBI Taxonomy" id="588602"/>
    <lineage>
        <taxon>Bacteria</taxon>
        <taxon>Pseudomonadati</taxon>
        <taxon>Pseudomonadota</taxon>
        <taxon>Alphaproteobacteria</taxon>
        <taxon>Rhodobacterales</taxon>
        <taxon>Roseobacteraceae</taxon>
        <taxon>Celeribacter</taxon>
    </lineage>
</organism>
<dbReference type="InterPro" id="IPR010297">
    <property type="entry name" value="DUF900_hydrolase"/>
</dbReference>
<dbReference type="PIRSF" id="PIRSF033909">
    <property type="entry name" value="UCP033909"/>
    <property type="match status" value="1"/>
</dbReference>
<dbReference type="Proteomes" id="UP000199630">
    <property type="component" value="Unassembled WGS sequence"/>
</dbReference>
<sequence>MRLSRRDMVLGATALGGAMALSGCAAPRINSPAAVDGIEIARRRDILAVTNRRISPDPGLEFESLRSDSRFFCDYEISVPENRKPGEFSFPRIPLDPERQFFVAQSAHFEAERDFGRVLNHRISRLPRGERGVVLFVHGYNVSYPGAVFRAAQIATDFQLDQPMVLFSWPSAGRASRYAYDRDSVLFARKALARTLQDLAATQAEQITILAHSMGGLLTMEALKRLALIGDRKTLDRLNGVVLVQADIDVDVFRAQLTDLKPFDVELAVFASRRDRALKLSSVLTGGHPRIGEAENIEELRRLGVLVVDTSTAPRPGPLGHSGLMHSPELLAMIASRSFVDRIVAGAPGQDILIEGLSLTGSAALAIAYLPYTITGT</sequence>
<accession>A0A1I3J205</accession>
<dbReference type="EMBL" id="FORH01000001">
    <property type="protein sequence ID" value="SFI54219.1"/>
    <property type="molecule type" value="Genomic_DNA"/>
</dbReference>
<dbReference type="STRING" id="588602.SAMN04487991_0210"/>
<evidence type="ECO:0000313" key="2">
    <source>
        <dbReference type="Proteomes" id="UP000199630"/>
    </source>
</evidence>
<dbReference type="PANTHER" id="PTHR36513">
    <property type="entry name" value="ABC TRANSMEMBRANE TYPE-1 DOMAIN-CONTAINING PROTEIN"/>
    <property type="match status" value="1"/>
</dbReference>
<protein>
    <submittedName>
        <fullName evidence="1">Esterase/lipase superfamily enzyme</fullName>
    </submittedName>
</protein>
<dbReference type="InterPro" id="IPR029058">
    <property type="entry name" value="AB_hydrolase_fold"/>
</dbReference>
<dbReference type="Pfam" id="PF05990">
    <property type="entry name" value="DUF900"/>
    <property type="match status" value="1"/>
</dbReference>